<protein>
    <recommendedName>
        <fullName evidence="3">Cthe-2314-like HEPN domain-containing protein</fullName>
    </recommendedName>
</protein>
<keyword evidence="2" id="KW-1185">Reference proteome</keyword>
<dbReference type="Proteomes" id="UP000505306">
    <property type="component" value="Chromosome"/>
</dbReference>
<dbReference type="EMBL" id="CP049057">
    <property type="protein sequence ID" value="QIE58688.1"/>
    <property type="molecule type" value="Genomic_DNA"/>
</dbReference>
<sequence>MPYNKIVPPKYNETNAVLNSYFYFDQAIISTLDFALEDLTDLYNLSIEPIIKKDEFLTEQARKHPIPMDIETDEDYRLMRINQGISEQGSKINSMASFLNQVTAIYLWVIVEQTENKLINLIENTLQGNDKHNGFTDWKRRKKYFKALNVKVEGFKAYFDVLELQKFNNKAKHLGKVDKELANIKTFKGKENIPLEHVTVPIEKYLNQSYYYILELFNQVAKEIFPKKNEL</sequence>
<dbReference type="KEGG" id="mgel:G5B37_03660"/>
<evidence type="ECO:0008006" key="3">
    <source>
        <dbReference type="Google" id="ProtNLM"/>
    </source>
</evidence>
<organism evidence="1 2">
    <name type="scientific">Rasiella rasia</name>
    <dbReference type="NCBI Taxonomy" id="2744027"/>
    <lineage>
        <taxon>Bacteria</taxon>
        <taxon>Pseudomonadati</taxon>
        <taxon>Bacteroidota</taxon>
        <taxon>Flavobacteriia</taxon>
        <taxon>Flavobacteriales</taxon>
        <taxon>Flavobacteriaceae</taxon>
        <taxon>Rasiella</taxon>
    </lineage>
</organism>
<name>A0A6G6GJH1_9FLAO</name>
<gene>
    <name evidence="1" type="ORF">G5B37_03660</name>
</gene>
<evidence type="ECO:0000313" key="1">
    <source>
        <dbReference type="EMBL" id="QIE58688.1"/>
    </source>
</evidence>
<dbReference type="RefSeq" id="WP_164678719.1">
    <property type="nucleotide sequence ID" value="NZ_CP049057.1"/>
</dbReference>
<proteinExistence type="predicted"/>
<reference evidence="1 2" key="1">
    <citation type="submission" date="2020-02" db="EMBL/GenBank/DDBJ databases">
        <title>Complete genome sequence of Flavobacteriaceae bacterium.</title>
        <authorList>
            <person name="Kim S.-J."/>
            <person name="Kim Y.-S."/>
            <person name="Kim K.-H."/>
        </authorList>
    </citation>
    <scope>NUCLEOTIDE SEQUENCE [LARGE SCALE GENOMIC DNA]</scope>
    <source>
        <strain evidence="1 2">RR4-40</strain>
    </source>
</reference>
<dbReference type="AlphaFoldDB" id="A0A6G6GJH1"/>
<accession>A0A6G6GJH1</accession>
<evidence type="ECO:0000313" key="2">
    <source>
        <dbReference type="Proteomes" id="UP000505306"/>
    </source>
</evidence>